<dbReference type="EMBL" id="JACXIY010000010">
    <property type="protein sequence ID" value="MBD2868506.1"/>
    <property type="molecule type" value="Genomic_DNA"/>
</dbReference>
<dbReference type="InterPro" id="IPR018211">
    <property type="entry name" value="ADH_Fe_CS"/>
</dbReference>
<dbReference type="PANTHER" id="PTHR11496:SF102">
    <property type="entry name" value="ALCOHOL DEHYDROGENASE 4"/>
    <property type="match status" value="1"/>
</dbReference>
<organism evidence="6 7">
    <name type="scientific">Paenibacillus arenilitoris</name>
    <dbReference type="NCBI Taxonomy" id="2772299"/>
    <lineage>
        <taxon>Bacteria</taxon>
        <taxon>Bacillati</taxon>
        <taxon>Bacillota</taxon>
        <taxon>Bacilli</taxon>
        <taxon>Bacillales</taxon>
        <taxon>Paenibacillaceae</taxon>
        <taxon>Paenibacillus</taxon>
    </lineage>
</organism>
<evidence type="ECO:0000256" key="3">
    <source>
        <dbReference type="ARBA" id="ARBA00023027"/>
    </source>
</evidence>
<evidence type="ECO:0000256" key="2">
    <source>
        <dbReference type="ARBA" id="ARBA00023002"/>
    </source>
</evidence>
<dbReference type="InterPro" id="IPR039697">
    <property type="entry name" value="Alcohol_dehydrogenase_Fe"/>
</dbReference>
<dbReference type="InterPro" id="IPR001670">
    <property type="entry name" value="ADH_Fe/GldA"/>
</dbReference>
<accession>A0A927CLR5</accession>
<evidence type="ECO:0000259" key="5">
    <source>
        <dbReference type="Pfam" id="PF25137"/>
    </source>
</evidence>
<dbReference type="PROSITE" id="PS00913">
    <property type="entry name" value="ADH_IRON_1"/>
    <property type="match status" value="1"/>
</dbReference>
<feature type="domain" description="Fe-containing alcohol dehydrogenase-like C-terminal" evidence="5">
    <location>
        <begin position="193"/>
        <end position="388"/>
    </location>
</feature>
<dbReference type="AlphaFoldDB" id="A0A927CLR5"/>
<sequence>MSEPTGNYQFQTAGKIIAGPHAIQRLGHALTGAGQASRALIVASDTMRKRGVTDEIAALLAQRGIASEAIGGVMREPTADHIEQLADRVGKEHFDVYIGIGGGSVLDATKLLSVLRTNRLGVREMIGTELITGEGIPTVLIPTTSGTGSEATPNAIVTLAEEKLKIGIVSRHLLPRLVVLDPVLTLGLPKPITAATGMDAFTHALESYISNKANPISDMLALESIRLISRSIVPAFHNGSSLEDRSAMLLGSMLGGMALAGSGTAAVHAMAYPLGGRFNIPHGAANAMLLPHVMAFNLDRIRDKLEIVAAAMGIAKEPGRPAAAAERVIERIAEWTEELEIPQDLTAYGVQAADIPSLSAAAFNVRRLMDNNPKPVSTGQIEAVYRKLLPREAIK</sequence>
<proteinExistence type="inferred from homology"/>
<dbReference type="Gene3D" id="3.40.50.1970">
    <property type="match status" value="1"/>
</dbReference>
<dbReference type="PANTHER" id="PTHR11496">
    <property type="entry name" value="ALCOHOL DEHYDROGENASE"/>
    <property type="match status" value="1"/>
</dbReference>
<evidence type="ECO:0000259" key="4">
    <source>
        <dbReference type="Pfam" id="PF00465"/>
    </source>
</evidence>
<dbReference type="GO" id="GO:0046872">
    <property type="term" value="F:metal ion binding"/>
    <property type="evidence" value="ECO:0007669"/>
    <property type="project" value="InterPro"/>
</dbReference>
<dbReference type="FunFam" id="1.20.1090.10:FF:000001">
    <property type="entry name" value="Aldehyde-alcohol dehydrogenase"/>
    <property type="match status" value="1"/>
</dbReference>
<dbReference type="Gene3D" id="1.20.1090.10">
    <property type="entry name" value="Dehydroquinate synthase-like - alpha domain"/>
    <property type="match status" value="1"/>
</dbReference>
<dbReference type="Pfam" id="PF00465">
    <property type="entry name" value="Fe-ADH"/>
    <property type="match status" value="1"/>
</dbReference>
<name>A0A927CLR5_9BACL</name>
<dbReference type="SUPFAM" id="SSF56796">
    <property type="entry name" value="Dehydroquinate synthase-like"/>
    <property type="match status" value="1"/>
</dbReference>
<dbReference type="FunFam" id="3.40.50.1970:FF:000003">
    <property type="entry name" value="Alcohol dehydrogenase, iron-containing"/>
    <property type="match status" value="1"/>
</dbReference>
<evidence type="ECO:0000256" key="1">
    <source>
        <dbReference type="ARBA" id="ARBA00007358"/>
    </source>
</evidence>
<keyword evidence="2" id="KW-0560">Oxidoreductase</keyword>
<dbReference type="RefSeq" id="WP_190859862.1">
    <property type="nucleotide sequence ID" value="NZ_JACXIY010000010.1"/>
</dbReference>
<dbReference type="GO" id="GO:0004022">
    <property type="term" value="F:alcohol dehydrogenase (NAD+) activity"/>
    <property type="evidence" value="ECO:0007669"/>
    <property type="project" value="TreeGrafter"/>
</dbReference>
<dbReference type="Proteomes" id="UP000632125">
    <property type="component" value="Unassembled WGS sequence"/>
</dbReference>
<evidence type="ECO:0000313" key="7">
    <source>
        <dbReference type="Proteomes" id="UP000632125"/>
    </source>
</evidence>
<protein>
    <submittedName>
        <fullName evidence="6">Iron-containing alcohol dehydrogenase</fullName>
    </submittedName>
</protein>
<comment type="caution">
    <text evidence="6">The sequence shown here is derived from an EMBL/GenBank/DDBJ whole genome shotgun (WGS) entry which is preliminary data.</text>
</comment>
<reference evidence="6" key="1">
    <citation type="submission" date="2020-09" db="EMBL/GenBank/DDBJ databases">
        <title>A novel bacterium of genus Paenibacillus, isolated from South China Sea.</title>
        <authorList>
            <person name="Huang H."/>
            <person name="Mo K."/>
            <person name="Hu Y."/>
        </authorList>
    </citation>
    <scope>NUCLEOTIDE SEQUENCE</scope>
    <source>
        <strain evidence="6">IB182493</strain>
    </source>
</reference>
<feature type="domain" description="Alcohol dehydrogenase iron-type/glycerol dehydrogenase GldA" evidence="4">
    <location>
        <begin position="15"/>
        <end position="182"/>
    </location>
</feature>
<keyword evidence="3" id="KW-0520">NAD</keyword>
<dbReference type="CDD" id="cd08551">
    <property type="entry name" value="Fe-ADH"/>
    <property type="match status" value="1"/>
</dbReference>
<evidence type="ECO:0000313" key="6">
    <source>
        <dbReference type="EMBL" id="MBD2868506.1"/>
    </source>
</evidence>
<keyword evidence="7" id="KW-1185">Reference proteome</keyword>
<dbReference type="InterPro" id="IPR056798">
    <property type="entry name" value="ADH_Fe_C"/>
</dbReference>
<comment type="similarity">
    <text evidence="1">Belongs to the iron-containing alcohol dehydrogenase family.</text>
</comment>
<gene>
    <name evidence="6" type="ORF">IDH41_07950</name>
</gene>
<dbReference type="Pfam" id="PF25137">
    <property type="entry name" value="ADH_Fe_C"/>
    <property type="match status" value="1"/>
</dbReference>